<dbReference type="Proteomes" id="UP001153331">
    <property type="component" value="Unassembled WGS sequence"/>
</dbReference>
<name>A0ACC2HPD4_9PLEO</name>
<dbReference type="EMBL" id="JAPHNI010001823">
    <property type="protein sequence ID" value="KAJ8104760.1"/>
    <property type="molecule type" value="Genomic_DNA"/>
</dbReference>
<comment type="caution">
    <text evidence="1">The sequence shown here is derived from an EMBL/GenBank/DDBJ whole genome shotgun (WGS) entry which is preliminary data.</text>
</comment>
<gene>
    <name evidence="1" type="ORF">OPT61_g10583</name>
</gene>
<protein>
    <submittedName>
        <fullName evidence="1">Uncharacterized protein</fullName>
    </submittedName>
</protein>
<accession>A0ACC2HPD4</accession>
<keyword evidence="2" id="KW-1185">Reference proteome</keyword>
<reference evidence="1" key="1">
    <citation type="submission" date="2022-11" db="EMBL/GenBank/DDBJ databases">
        <title>Genome Sequence of Boeremia exigua.</title>
        <authorList>
            <person name="Buettner E."/>
        </authorList>
    </citation>
    <scope>NUCLEOTIDE SEQUENCE</scope>
    <source>
        <strain evidence="1">CU02</strain>
    </source>
</reference>
<evidence type="ECO:0000313" key="2">
    <source>
        <dbReference type="Proteomes" id="UP001153331"/>
    </source>
</evidence>
<organism evidence="1 2">
    <name type="scientific">Boeremia exigua</name>
    <dbReference type="NCBI Taxonomy" id="749465"/>
    <lineage>
        <taxon>Eukaryota</taxon>
        <taxon>Fungi</taxon>
        <taxon>Dikarya</taxon>
        <taxon>Ascomycota</taxon>
        <taxon>Pezizomycotina</taxon>
        <taxon>Dothideomycetes</taxon>
        <taxon>Pleosporomycetidae</taxon>
        <taxon>Pleosporales</taxon>
        <taxon>Pleosporineae</taxon>
        <taxon>Didymellaceae</taxon>
        <taxon>Boeremia</taxon>
    </lineage>
</organism>
<sequence>MPSYPPQGPPAAFLQAQAMQSSHDPQRPLLHARTQTAPYGYPPPSIVTQVARTDRNLPSPRYHTNDRPSYLDSRQQPQPHHGYRDPQEYDFESESESESESEDDPEPEPQRPLRGASQRPGIRHTQTMPAPPVPKTQRPQAIVIREPRSPQVHDPNHRPSRRSSMSRPPLGAPVKYESAYDTRQGRVIVEAPRSSRRQSLQAYDKTFTEHRRARQEYHEASRPKRSSKVYNNGGAVGYDYERDYHDDDQEVELVAQAPRRRRGTDSEPRRRPRPVEVRQADDAEEYINRQRGERETLADQSYKIAKHRSSRASAAPSEPESSRSRGSDNGEIRLRIGNDAPVTLSLNGDMEGRTLQLVPIENGMNELVISGNRESTYHSERGSVRGNKKALVPASHVRRDMEEMTERSSHSGRRRREPRGEQEEPRRLLQRPRRREHGDTEYRH</sequence>
<evidence type="ECO:0000313" key="1">
    <source>
        <dbReference type="EMBL" id="KAJ8104760.1"/>
    </source>
</evidence>
<proteinExistence type="predicted"/>